<sequence>MTGPRRVLSRILLGVLGLLLVAVGAAVAAAGLSPSFAAAWTGRGTAAWNGIQARLVAAPAGALGISWWTLAALALLAVAIVLLLAWIFSRIGRQAKSIGTLESAGNADVPSGTTTVDAGLAAQAVRASLDGRPGIFSTAVSAWKSHGTEGLRITIQARKGAVPRAIADTAEEAVRGLDELLGNQVPVLIRIRSGMRSASAGTERVR</sequence>
<accession>A0ABP7CK11</accession>
<evidence type="ECO:0000313" key="2">
    <source>
        <dbReference type="EMBL" id="GAA3690011.1"/>
    </source>
</evidence>
<dbReference type="EMBL" id="BAABEO010000019">
    <property type="protein sequence ID" value="GAA3690011.1"/>
    <property type="molecule type" value="Genomic_DNA"/>
</dbReference>
<keyword evidence="1" id="KW-0812">Transmembrane</keyword>
<evidence type="ECO:0000313" key="3">
    <source>
        <dbReference type="Proteomes" id="UP001500752"/>
    </source>
</evidence>
<keyword evidence="1" id="KW-0472">Membrane</keyword>
<dbReference type="Proteomes" id="UP001500752">
    <property type="component" value="Unassembled WGS sequence"/>
</dbReference>
<protein>
    <recommendedName>
        <fullName evidence="4">Alkaline shock response membrane anchor protein AmaP</fullName>
    </recommendedName>
</protein>
<keyword evidence="1" id="KW-1133">Transmembrane helix</keyword>
<evidence type="ECO:0008006" key="4">
    <source>
        <dbReference type="Google" id="ProtNLM"/>
    </source>
</evidence>
<gene>
    <name evidence="2" type="ORF">GCM10023081_29360</name>
</gene>
<proteinExistence type="predicted"/>
<organism evidence="2 3">
    <name type="scientific">Arthrobacter ginkgonis</name>
    <dbReference type="NCBI Taxonomy" id="1630594"/>
    <lineage>
        <taxon>Bacteria</taxon>
        <taxon>Bacillati</taxon>
        <taxon>Actinomycetota</taxon>
        <taxon>Actinomycetes</taxon>
        <taxon>Micrococcales</taxon>
        <taxon>Micrococcaceae</taxon>
        <taxon>Arthrobacter</taxon>
    </lineage>
</organism>
<reference evidence="3" key="1">
    <citation type="journal article" date="2019" name="Int. J. Syst. Evol. Microbiol.">
        <title>The Global Catalogue of Microorganisms (GCM) 10K type strain sequencing project: providing services to taxonomists for standard genome sequencing and annotation.</title>
        <authorList>
            <consortium name="The Broad Institute Genomics Platform"/>
            <consortium name="The Broad Institute Genome Sequencing Center for Infectious Disease"/>
            <person name="Wu L."/>
            <person name="Ma J."/>
        </authorList>
    </citation>
    <scope>NUCLEOTIDE SEQUENCE [LARGE SCALE GENOMIC DNA]</scope>
    <source>
        <strain evidence="3">JCM 30742</strain>
    </source>
</reference>
<keyword evidence="3" id="KW-1185">Reference proteome</keyword>
<comment type="caution">
    <text evidence="2">The sequence shown here is derived from an EMBL/GenBank/DDBJ whole genome shotgun (WGS) entry which is preliminary data.</text>
</comment>
<evidence type="ECO:0000256" key="1">
    <source>
        <dbReference type="SAM" id="Phobius"/>
    </source>
</evidence>
<dbReference type="RefSeq" id="WP_345151816.1">
    <property type="nucleotide sequence ID" value="NZ_BAABEO010000019.1"/>
</dbReference>
<feature type="transmembrane region" description="Helical" evidence="1">
    <location>
        <begin position="65"/>
        <end position="88"/>
    </location>
</feature>
<name>A0ABP7CK11_9MICC</name>